<comment type="caution">
    <text evidence="1">The sequence shown here is derived from an EMBL/GenBank/DDBJ whole genome shotgun (WGS) entry which is preliminary data.</text>
</comment>
<dbReference type="Proteomes" id="UP000790377">
    <property type="component" value="Unassembled WGS sequence"/>
</dbReference>
<name>A0ACB8ANC5_9AGAM</name>
<protein>
    <submittedName>
        <fullName evidence="1">Uncharacterized protein</fullName>
    </submittedName>
</protein>
<gene>
    <name evidence="1" type="ORF">BJ138DRAFT_1177506</name>
</gene>
<sequence length="227" mass="24532">MQVIDLGYCAQNSSPGSDTATASARTVRALGSRHVLCSGIHILAILPEGRPTNLLATHVSSQRIDTQYITYRRSPNHKYTHVYSESDVYDSYMKHWNATRSQTRPQVLGSWDAAVGVDINNARALTAQEAPFLRARFAFAILLARSNVVKSGGIVCHAHISHTSFEFDDNQTAVVAHFAATSKEEICPTEISPKHDGIKRSTLNSNSGAREQEGIGVGVAVASVSGV</sequence>
<reference evidence="1" key="1">
    <citation type="journal article" date="2021" name="New Phytol.">
        <title>Evolutionary innovations through gain and loss of genes in the ectomycorrhizal Boletales.</title>
        <authorList>
            <person name="Wu G."/>
            <person name="Miyauchi S."/>
            <person name="Morin E."/>
            <person name="Kuo A."/>
            <person name="Drula E."/>
            <person name="Varga T."/>
            <person name="Kohler A."/>
            <person name="Feng B."/>
            <person name="Cao Y."/>
            <person name="Lipzen A."/>
            <person name="Daum C."/>
            <person name="Hundley H."/>
            <person name="Pangilinan J."/>
            <person name="Johnson J."/>
            <person name="Barry K."/>
            <person name="LaButti K."/>
            <person name="Ng V."/>
            <person name="Ahrendt S."/>
            <person name="Min B."/>
            <person name="Choi I.G."/>
            <person name="Park H."/>
            <person name="Plett J.M."/>
            <person name="Magnuson J."/>
            <person name="Spatafora J.W."/>
            <person name="Nagy L.G."/>
            <person name="Henrissat B."/>
            <person name="Grigoriev I.V."/>
            <person name="Yang Z.L."/>
            <person name="Xu J."/>
            <person name="Martin F.M."/>
        </authorList>
    </citation>
    <scope>NUCLEOTIDE SEQUENCE</scope>
    <source>
        <strain evidence="1">ATCC 28755</strain>
    </source>
</reference>
<evidence type="ECO:0000313" key="2">
    <source>
        <dbReference type="Proteomes" id="UP000790377"/>
    </source>
</evidence>
<dbReference type="EMBL" id="MU267617">
    <property type="protein sequence ID" value="KAH7914233.1"/>
    <property type="molecule type" value="Genomic_DNA"/>
</dbReference>
<evidence type="ECO:0000313" key="1">
    <source>
        <dbReference type="EMBL" id="KAH7914233.1"/>
    </source>
</evidence>
<proteinExistence type="predicted"/>
<organism evidence="1 2">
    <name type="scientific">Hygrophoropsis aurantiaca</name>
    <dbReference type="NCBI Taxonomy" id="72124"/>
    <lineage>
        <taxon>Eukaryota</taxon>
        <taxon>Fungi</taxon>
        <taxon>Dikarya</taxon>
        <taxon>Basidiomycota</taxon>
        <taxon>Agaricomycotina</taxon>
        <taxon>Agaricomycetes</taxon>
        <taxon>Agaricomycetidae</taxon>
        <taxon>Boletales</taxon>
        <taxon>Coniophorineae</taxon>
        <taxon>Hygrophoropsidaceae</taxon>
        <taxon>Hygrophoropsis</taxon>
    </lineage>
</organism>
<accession>A0ACB8ANC5</accession>
<keyword evidence="2" id="KW-1185">Reference proteome</keyword>